<reference evidence="1" key="1">
    <citation type="submission" date="2022-12" db="EMBL/GenBank/DDBJ databases">
        <title>Genome sequence of SJ11.</title>
        <authorList>
            <person name="Woo H."/>
        </authorList>
    </citation>
    <scope>NUCLEOTIDE SEQUENCE</scope>
    <source>
        <strain evidence="1">SJ11</strain>
    </source>
</reference>
<dbReference type="RefSeq" id="WP_269414704.1">
    <property type="nucleotide sequence ID" value="NZ_JAPWGL010000002.1"/>
</dbReference>
<protein>
    <recommendedName>
        <fullName evidence="3">PD-(D/E)XK nuclease superfamily protein</fullName>
    </recommendedName>
</protein>
<evidence type="ECO:0000313" key="1">
    <source>
        <dbReference type="EMBL" id="MCZ4222902.1"/>
    </source>
</evidence>
<dbReference type="Proteomes" id="UP001144341">
    <property type="component" value="Unassembled WGS sequence"/>
</dbReference>
<proteinExistence type="predicted"/>
<accession>A0ABT4KXD4</accession>
<organism evidence="1 2">
    <name type="scientific">Pedobacter rhodius</name>
    <dbReference type="NCBI Taxonomy" id="3004098"/>
    <lineage>
        <taxon>Bacteria</taxon>
        <taxon>Pseudomonadati</taxon>
        <taxon>Bacteroidota</taxon>
        <taxon>Sphingobacteriia</taxon>
        <taxon>Sphingobacteriales</taxon>
        <taxon>Sphingobacteriaceae</taxon>
        <taxon>Pedobacter</taxon>
    </lineage>
</organism>
<name>A0ABT4KXD4_9SPHI</name>
<dbReference type="EMBL" id="JAPWGL010000002">
    <property type="protein sequence ID" value="MCZ4222902.1"/>
    <property type="molecule type" value="Genomic_DNA"/>
</dbReference>
<gene>
    <name evidence="1" type="ORF">O0931_06285</name>
</gene>
<sequence>MKTHSSVTMSLLLKYSTVFNDGDQRTPAEILAPYGRTMTLKMIGVLNSMLQRKLKELPQQMFSWFGSDSDLGEQMMKKIFNGYRNEIRAGARLFLVNDHANLRMNVMAKNLPEIDLETAIDVDQSHLNFFKAYLKINEDFLRKQENIGATIPEEFTGLEKATWMTTATLISYYDFAYIDEVLAAIQMIKAMYCFDFLQKYNPQLYQHYLDNKGVVDFKDYAKKMFPLTNLCFTDAVGINGSDQANQQFLEIFNHQVDIPENEENVAKRDFLAIRNRPLYKVGENDFVMLNRAMIINKMYTSIYWDCKAIIDTNPALGISQNGFRTDYTTEFSEGYLVYKLFEKAYGNKSYKQFSGEQMRVLMNHSEPDYYVRNGNKVFLIEVKDSFITGKAKQSFDVPTIVNDLKSKYYKTDYSEKAVKQLLTRIRLSLTMGYPFDQHYKPKSLKFYPILIVYDVNLTVPGIESVLIGWFETERDTLIQEMADKGITGFQINNVVVLHIDCLILLNEYIRAGRIKLEDLIDGHLLRRRNLLKITNAKSFKEIKASVLNSYLSFNEYVRNIIDQIPPGRRIMPSEYNIFKD</sequence>
<evidence type="ECO:0008006" key="3">
    <source>
        <dbReference type="Google" id="ProtNLM"/>
    </source>
</evidence>
<comment type="caution">
    <text evidence="1">The sequence shown here is derived from an EMBL/GenBank/DDBJ whole genome shotgun (WGS) entry which is preliminary data.</text>
</comment>
<keyword evidence="2" id="KW-1185">Reference proteome</keyword>
<evidence type="ECO:0000313" key="2">
    <source>
        <dbReference type="Proteomes" id="UP001144341"/>
    </source>
</evidence>